<dbReference type="AlphaFoldDB" id="R2SUX5"/>
<dbReference type="EMBL" id="AJAQ01000033">
    <property type="protein sequence ID" value="EOH91874.1"/>
    <property type="molecule type" value="Genomic_DNA"/>
</dbReference>
<proteinExistence type="predicted"/>
<dbReference type="PATRIC" id="fig|1158607.3.peg.3164"/>
<dbReference type="STRING" id="160454.RV10_GL004966"/>
<dbReference type="Proteomes" id="UP000013782">
    <property type="component" value="Unassembled WGS sequence"/>
</dbReference>
<dbReference type="HOGENOM" id="CLU_3079655_0_0_9"/>
<evidence type="ECO:0000313" key="1">
    <source>
        <dbReference type="EMBL" id="EOH91874.1"/>
    </source>
</evidence>
<accession>R2SUX5</accession>
<name>R2SUX5_9ENTE</name>
<protein>
    <submittedName>
        <fullName evidence="1">Uncharacterized protein</fullName>
    </submittedName>
</protein>
<evidence type="ECO:0000313" key="2">
    <source>
        <dbReference type="Proteomes" id="UP000013782"/>
    </source>
</evidence>
<dbReference type="RefSeq" id="WP_010758158.1">
    <property type="nucleotide sequence ID" value="NZ_ASWD01000001.1"/>
</dbReference>
<sequence>MAAETLLAVMDLPQLESSQKDATIIVVLPDVKKGNLLKQNQPVTIKQIVFEF</sequence>
<reference evidence="1 2" key="1">
    <citation type="submission" date="2013-02" db="EMBL/GenBank/DDBJ databases">
        <title>The Genome Sequence of Enterococcus pallens BAA-351.</title>
        <authorList>
            <consortium name="The Broad Institute Genome Sequencing Platform"/>
            <consortium name="The Broad Institute Genome Sequencing Center for Infectious Disease"/>
            <person name="Earl A.M."/>
            <person name="Gilmore M.S."/>
            <person name="Lebreton F."/>
            <person name="Walker B."/>
            <person name="Young S.K."/>
            <person name="Zeng Q."/>
            <person name="Gargeya S."/>
            <person name="Fitzgerald M."/>
            <person name="Haas B."/>
            <person name="Abouelleil A."/>
            <person name="Alvarado L."/>
            <person name="Arachchi H.M."/>
            <person name="Berlin A.M."/>
            <person name="Chapman S.B."/>
            <person name="Dewar J."/>
            <person name="Goldberg J."/>
            <person name="Griggs A."/>
            <person name="Gujja S."/>
            <person name="Hansen M."/>
            <person name="Howarth C."/>
            <person name="Imamovic A."/>
            <person name="Larimer J."/>
            <person name="McCowan C."/>
            <person name="Murphy C."/>
            <person name="Neiman D."/>
            <person name="Pearson M."/>
            <person name="Priest M."/>
            <person name="Roberts A."/>
            <person name="Saif S."/>
            <person name="Shea T."/>
            <person name="Sisk P."/>
            <person name="Sykes S."/>
            <person name="Wortman J."/>
            <person name="Nusbaum C."/>
            <person name="Birren B."/>
        </authorList>
    </citation>
    <scope>NUCLEOTIDE SEQUENCE [LARGE SCALE GENOMIC DNA]</scope>
    <source>
        <strain evidence="1 2">ATCC BAA-351</strain>
    </source>
</reference>
<comment type="caution">
    <text evidence="1">The sequence shown here is derived from an EMBL/GenBank/DDBJ whole genome shotgun (WGS) entry which is preliminary data.</text>
</comment>
<organism evidence="1 2">
    <name type="scientific">Enterococcus pallens ATCC BAA-351</name>
    <dbReference type="NCBI Taxonomy" id="1158607"/>
    <lineage>
        <taxon>Bacteria</taxon>
        <taxon>Bacillati</taxon>
        <taxon>Bacillota</taxon>
        <taxon>Bacilli</taxon>
        <taxon>Lactobacillales</taxon>
        <taxon>Enterococcaceae</taxon>
        <taxon>Enterococcus</taxon>
    </lineage>
</organism>
<keyword evidence="2" id="KW-1185">Reference proteome</keyword>
<gene>
    <name evidence="1" type="ORF">UAU_03176</name>
</gene>